<dbReference type="InterPro" id="IPR036249">
    <property type="entry name" value="Thioredoxin-like_sf"/>
</dbReference>
<dbReference type="InterPro" id="IPR024705">
    <property type="entry name" value="Ssp411"/>
</dbReference>
<dbReference type="EMBL" id="CP040602">
    <property type="protein sequence ID" value="QCU89270.1"/>
    <property type="molecule type" value="Genomic_DNA"/>
</dbReference>
<dbReference type="Gene3D" id="1.50.10.10">
    <property type="match status" value="1"/>
</dbReference>
<dbReference type="SUPFAM" id="SSF48208">
    <property type="entry name" value="Six-hairpin glycosidases"/>
    <property type="match status" value="1"/>
</dbReference>
<dbReference type="PANTHER" id="PTHR42899:SF1">
    <property type="entry name" value="SPERMATOGENESIS-ASSOCIATED PROTEIN 20"/>
    <property type="match status" value="1"/>
</dbReference>
<organism evidence="2 3">
    <name type="scientific">Thiomicrorhabdus sediminis</name>
    <dbReference type="NCBI Taxonomy" id="2580412"/>
    <lineage>
        <taxon>Bacteria</taxon>
        <taxon>Pseudomonadati</taxon>
        <taxon>Pseudomonadota</taxon>
        <taxon>Gammaproteobacteria</taxon>
        <taxon>Thiotrichales</taxon>
        <taxon>Piscirickettsiaceae</taxon>
        <taxon>Thiomicrorhabdus</taxon>
    </lineage>
</organism>
<evidence type="ECO:0000313" key="2">
    <source>
        <dbReference type="EMBL" id="QCU89270.1"/>
    </source>
</evidence>
<gene>
    <name evidence="2" type="ORF">FE785_00810</name>
</gene>
<dbReference type="PIRSF" id="PIRSF006402">
    <property type="entry name" value="UCP006402_thioredoxin"/>
    <property type="match status" value="1"/>
</dbReference>
<dbReference type="Proteomes" id="UP000304864">
    <property type="component" value="Chromosome"/>
</dbReference>
<feature type="domain" description="Spermatogenesis-associated protein 20-like TRX" evidence="1">
    <location>
        <begin position="72"/>
        <end position="223"/>
    </location>
</feature>
<dbReference type="Gene3D" id="3.40.30.10">
    <property type="entry name" value="Glutaredoxin"/>
    <property type="match status" value="1"/>
</dbReference>
<protein>
    <submittedName>
        <fullName evidence="2">Thioredoxin domain-containing protein</fullName>
    </submittedName>
</protein>
<dbReference type="OrthoDB" id="9762614at2"/>
<dbReference type="KEGG" id="thig:FE785_00810"/>
<dbReference type="AlphaFoldDB" id="A0A4P9K4E1"/>
<reference evidence="2 3" key="1">
    <citation type="submission" date="2019-05" db="EMBL/GenBank/DDBJ databases">
        <title>Thiomicrorhabdus sediminis sp. nov, a novel sulfur-oxidizing bacterium isolated from coastal sediment.</title>
        <authorList>
            <person name="Liu X."/>
        </authorList>
    </citation>
    <scope>NUCLEOTIDE SEQUENCE [LARGE SCALE GENOMIC DNA]</scope>
    <source>
        <strain evidence="2 3">G1</strain>
    </source>
</reference>
<keyword evidence="3" id="KW-1185">Reference proteome</keyword>
<sequence length="628" mass="71734">MPMTAIKLNLMQSPITQIKMKLAALRTSQKTNKSRNLSPASGFHRPLALAFRLFIASITSFCLLLSPNSYANQLIDHNSPYLAMHGSDPVNWRLWQADILKQAQQENRLIFISSGYFSCHWCHVMQKENYRNTDTASYLNEHFISVKIDRELNPEIDKPLIEFARKTTGQAGWPQHVILTPEGYPIHAFIYLDNKTFNKRLKNINQLWQNQPDRIRALAAQFIAEEKAQLDTNHKQDNPDKVLTAKIFAEALFAQLRVRMDDFLGGLKGTNKFPVAPLLKSLLLYDDLPDDIDDWLALTLTQMQSEHLYDHVHGGFYRYSVDPNWQTPHFEKMLYDNAQLAQVYLLAYQRWQDKTYLDTALQTLNYITEQLYDPQNRMYLGSQSALDKHDNEGGDYLWNRAALENSLTSEEFALVNQAWLLQSAPPYDLGWHPKPIDSPLWQSIKGKLKKPHILTDSKNLLGWNGLLLSALSQAYLSSKQPQYLNQAEQLAHRLAVLIMQDKPPRAISGDQTLGEASLQDYAFIYQGLQDWQTVADKEPTPHHAEKLVPLIESKFLSPVGWRYNATPILPNQQGEAVMSDSFIPSPSALLNCLAPQYSQQHQALLLANAIDYAGYVINLDCRQSADIQ</sequence>
<evidence type="ECO:0000313" key="3">
    <source>
        <dbReference type="Proteomes" id="UP000304864"/>
    </source>
</evidence>
<dbReference type="Pfam" id="PF03190">
    <property type="entry name" value="Thioredox_DsbH"/>
    <property type="match status" value="1"/>
</dbReference>
<evidence type="ECO:0000259" key="1">
    <source>
        <dbReference type="Pfam" id="PF03190"/>
    </source>
</evidence>
<dbReference type="SUPFAM" id="SSF52833">
    <property type="entry name" value="Thioredoxin-like"/>
    <property type="match status" value="1"/>
</dbReference>
<dbReference type="InterPro" id="IPR008928">
    <property type="entry name" value="6-hairpin_glycosidase_sf"/>
</dbReference>
<accession>A0A4P9K4E1</accession>
<dbReference type="GO" id="GO:0005975">
    <property type="term" value="P:carbohydrate metabolic process"/>
    <property type="evidence" value="ECO:0007669"/>
    <property type="project" value="InterPro"/>
</dbReference>
<name>A0A4P9K4E1_9GAMM</name>
<dbReference type="InterPro" id="IPR004879">
    <property type="entry name" value="Ssp411-like_TRX"/>
</dbReference>
<proteinExistence type="predicted"/>
<dbReference type="PANTHER" id="PTHR42899">
    <property type="entry name" value="SPERMATOGENESIS-ASSOCIATED PROTEIN 20"/>
    <property type="match status" value="1"/>
</dbReference>
<dbReference type="InterPro" id="IPR012341">
    <property type="entry name" value="6hp_glycosidase-like_sf"/>
</dbReference>